<dbReference type="AlphaFoldDB" id="A0A0A6UA08"/>
<organism evidence="2 3">
    <name type="scientific">Actinoplanes utahensis</name>
    <dbReference type="NCBI Taxonomy" id="1869"/>
    <lineage>
        <taxon>Bacteria</taxon>
        <taxon>Bacillati</taxon>
        <taxon>Actinomycetota</taxon>
        <taxon>Actinomycetes</taxon>
        <taxon>Micromonosporales</taxon>
        <taxon>Micromonosporaceae</taxon>
        <taxon>Actinoplanes</taxon>
    </lineage>
</organism>
<dbReference type="Proteomes" id="UP000054537">
    <property type="component" value="Unassembled WGS sequence"/>
</dbReference>
<gene>
    <name evidence="2" type="ORF">MB27_41090</name>
</gene>
<evidence type="ECO:0000256" key="1">
    <source>
        <dbReference type="SAM" id="MobiDB-lite"/>
    </source>
</evidence>
<feature type="region of interest" description="Disordered" evidence="1">
    <location>
        <begin position="106"/>
        <end position="200"/>
    </location>
</feature>
<feature type="compositionally biased region" description="Gly residues" evidence="1">
    <location>
        <begin position="156"/>
        <end position="199"/>
    </location>
</feature>
<protein>
    <submittedName>
        <fullName evidence="2">Uncharacterized protein</fullName>
    </submittedName>
</protein>
<comment type="caution">
    <text evidence="2">The sequence shown here is derived from an EMBL/GenBank/DDBJ whole genome shotgun (WGS) entry which is preliminary data.</text>
</comment>
<sequence>MGERRHVEQAVAGGGGNRLRGGIDARGDGVDAGQSVEFLDAAGGGRAGGDHRGGQAQGAAFQGAEFGGLGSGQAGLVAQRKVHQDGELEAGGVRFQQLRDTAGDQAVEEDDRAVGDGAQGVGESLTGGGFGARPRAGDQRLPDLVGGPVLRSGRTSGAGVGPGMVGRRSGAGVGPGMVGRRSGAGVGPGMVGRRSGAGVGCRREEGGRAGVGVGCRREGGGGTRVGVGPGMVGGGGSGLRAYRRKGLIVGGGREVAEDLAVVAIAAARCCRIVDGRRQHREQRMGHSVRS</sequence>
<proteinExistence type="predicted"/>
<evidence type="ECO:0000313" key="3">
    <source>
        <dbReference type="Proteomes" id="UP000054537"/>
    </source>
</evidence>
<name>A0A0A6UA08_ACTUT</name>
<feature type="compositionally biased region" description="Gly residues" evidence="1">
    <location>
        <begin position="117"/>
        <end position="131"/>
    </location>
</feature>
<dbReference type="EMBL" id="JRTT01000138">
    <property type="protein sequence ID" value="KHD72261.1"/>
    <property type="molecule type" value="Genomic_DNA"/>
</dbReference>
<accession>A0A0A6UA08</accession>
<evidence type="ECO:0000313" key="2">
    <source>
        <dbReference type="EMBL" id="KHD72261.1"/>
    </source>
</evidence>
<feature type="region of interest" description="Disordered" evidence="1">
    <location>
        <begin position="1"/>
        <end position="24"/>
    </location>
</feature>
<reference evidence="2 3" key="1">
    <citation type="submission" date="2014-10" db="EMBL/GenBank/DDBJ databases">
        <title>Draft genome sequence of Actinoplanes utahensis NRRL 12052.</title>
        <authorList>
            <person name="Velasco-Bucheli B."/>
            <person name="del Cerro C."/>
            <person name="Hormigo D."/>
            <person name="Garcia J.L."/>
            <person name="Acebal C."/>
            <person name="Arroyo M."/>
            <person name="de la Mata I."/>
        </authorList>
    </citation>
    <scope>NUCLEOTIDE SEQUENCE [LARGE SCALE GENOMIC DNA]</scope>
    <source>
        <strain evidence="2 3">NRRL 12052</strain>
    </source>
</reference>
<keyword evidence="3" id="KW-1185">Reference proteome</keyword>